<dbReference type="Proteomes" id="UP000287962">
    <property type="component" value="Unassembled WGS sequence"/>
</dbReference>
<evidence type="ECO:0000313" key="4">
    <source>
        <dbReference type="Proteomes" id="UP000287962"/>
    </source>
</evidence>
<reference evidence="2" key="1">
    <citation type="submission" date="2017-10" db="EMBL/GenBank/DDBJ databases">
        <authorList>
            <person name="Wilpiszeski R.L."/>
            <person name="Zhidan Z."/>
            <person name="House C.H."/>
        </authorList>
    </citation>
    <scope>NUCLEOTIDE SEQUENCE</scope>
    <source>
        <strain evidence="2">12_S12</strain>
    </source>
</reference>
<dbReference type="RefSeq" id="WP_018110673.1">
    <property type="nucleotide sequence ID" value="NZ_PELO01000299.1"/>
</dbReference>
<evidence type="ECO:0000313" key="2">
    <source>
        <dbReference type="EMBL" id="RTI08932.1"/>
    </source>
</evidence>
<evidence type="ECO:0000313" key="3">
    <source>
        <dbReference type="Proteomes" id="UP000286928"/>
    </source>
</evidence>
<proteinExistence type="predicted"/>
<dbReference type="Proteomes" id="UP000286928">
    <property type="component" value="Unassembled WGS sequence"/>
</dbReference>
<name>A0A430S6G0_THESC</name>
<sequence>MEPLTVNLLGVLEEATYTVRREGERVVFSPAPPPEHRPTLTAWKHALPHALEEGKRIPARELLRLERLTCILLAREGVPEPVWATFYYPAQKEPERVLAPVENLFPHLLWRARNLPAPRRVHLGSTDGRMVLDLEAPLVIFLRVERSGRVEIYGWPDARMRVYTEAAARGRMNPNHILLERQGKSVHGSYWTDIL</sequence>
<protein>
    <submittedName>
        <fullName evidence="1">Uncharacterized protein</fullName>
    </submittedName>
</protein>
<gene>
    <name evidence="2" type="ORF">CSW25_03100</name>
    <name evidence="1" type="ORF">CSW33_10040</name>
</gene>
<keyword evidence="4" id="KW-1185">Reference proteome</keyword>
<comment type="caution">
    <text evidence="1">The sequence shown here is derived from an EMBL/GenBank/DDBJ whole genome shotgun (WGS) entry which is preliminary data.</text>
</comment>
<accession>A0A430S6G0</accession>
<organism evidence="1 3">
    <name type="scientific">Thermus scotoductus</name>
    <dbReference type="NCBI Taxonomy" id="37636"/>
    <lineage>
        <taxon>Bacteria</taxon>
        <taxon>Thermotogati</taxon>
        <taxon>Deinococcota</taxon>
        <taxon>Deinococci</taxon>
        <taxon>Thermales</taxon>
        <taxon>Thermaceae</taxon>
        <taxon>Thermus</taxon>
    </lineage>
</organism>
<dbReference type="EMBL" id="PEML01000064">
    <property type="protein sequence ID" value="RTI08932.1"/>
    <property type="molecule type" value="Genomic_DNA"/>
</dbReference>
<dbReference type="AlphaFoldDB" id="A0A430S6G0"/>
<evidence type="ECO:0000313" key="1">
    <source>
        <dbReference type="EMBL" id="RTH30488.1"/>
    </source>
</evidence>
<dbReference type="EMBL" id="PEMD01000294">
    <property type="protein sequence ID" value="RTH30488.1"/>
    <property type="molecule type" value="Genomic_DNA"/>
</dbReference>
<reference evidence="3 4" key="2">
    <citation type="journal article" date="2019" name="Extremophiles">
        <title>Biogeography of thermophiles and predominance of Thermus scotoductus in domestic water heaters.</title>
        <authorList>
            <person name="Wilpiszeski R.L."/>
            <person name="Zhang Z."/>
            <person name="House C.H."/>
        </authorList>
    </citation>
    <scope>NUCLEOTIDE SEQUENCE [LARGE SCALE GENOMIC DNA]</scope>
    <source>
        <strain evidence="2 4">12_S12</strain>
        <strain evidence="1 3">20_S20</strain>
    </source>
</reference>